<proteinExistence type="predicted"/>
<organism evidence="2 3">
    <name type="scientific">Recurvomyces mirabilis</name>
    <dbReference type="NCBI Taxonomy" id="574656"/>
    <lineage>
        <taxon>Eukaryota</taxon>
        <taxon>Fungi</taxon>
        <taxon>Dikarya</taxon>
        <taxon>Ascomycota</taxon>
        <taxon>Pezizomycotina</taxon>
        <taxon>Dothideomycetes</taxon>
        <taxon>Dothideomycetidae</taxon>
        <taxon>Mycosphaerellales</taxon>
        <taxon>Teratosphaeriaceae</taxon>
        <taxon>Recurvomyces</taxon>
    </lineage>
</organism>
<accession>A0AAE0TPV1</accession>
<dbReference type="Proteomes" id="UP001274830">
    <property type="component" value="Unassembled WGS sequence"/>
</dbReference>
<dbReference type="PANTHER" id="PTHR42070">
    <property type="entry name" value="FILAMENT ASSOCIATED PROTEIN, PUTATIVE (AFU_ORTHOLOGUE AFUA_8G06630)-RELATED"/>
    <property type="match status" value="1"/>
</dbReference>
<evidence type="ECO:0000313" key="3">
    <source>
        <dbReference type="Proteomes" id="UP001274830"/>
    </source>
</evidence>
<feature type="compositionally biased region" description="Low complexity" evidence="1">
    <location>
        <begin position="8"/>
        <end position="23"/>
    </location>
</feature>
<gene>
    <name evidence="2" type="ORF">LTR78_010567</name>
</gene>
<comment type="caution">
    <text evidence="2">The sequence shown here is derived from an EMBL/GenBank/DDBJ whole genome shotgun (WGS) entry which is preliminary data.</text>
</comment>
<sequence length="365" mass="40681">MYTPTQEPSMSPSAQQQQSADMSDMADDDQKRNANLARIRDNQRRSRARRKEYLTELEEKYRTCEKVGAEASAEIQAAARKVLEENRAILEENHRLRLLLKQSGLSEADIDGWTSDRIETTQHPSAESVELQSMMGKRKPCGPGCSPTNRTVEKKTATELKAAGAQSLAPTSKSLLPVQPAIPQYQSPLSVSSDTFTPTSAHFSQTQSYPPLPSAEHSLQPMDYEHFDEALLWHDNFTSPAGTGIAESSSCFVAADAIRTIKPDLGFELEHELGCGVGQECAVSNAQIYGIMDRYAADPITRSVGHMIRTLKRAPPKLNFGKSDLSKLSGEDYRIADRTRRHEVANACKWQQTDTDKIFHLWTPW</sequence>
<evidence type="ECO:0000313" key="2">
    <source>
        <dbReference type="EMBL" id="KAK3669567.1"/>
    </source>
</evidence>
<evidence type="ECO:0000256" key="1">
    <source>
        <dbReference type="SAM" id="MobiDB-lite"/>
    </source>
</evidence>
<dbReference type="AlphaFoldDB" id="A0AAE0TPV1"/>
<dbReference type="PANTHER" id="PTHR42070:SF1">
    <property type="entry name" value="FILAMENT ASSOCIATED PROTEIN, PUTATIVE (AFU_ORTHOLOGUE AFUA_8G06630)-RELATED"/>
    <property type="match status" value="1"/>
</dbReference>
<reference evidence="2" key="1">
    <citation type="submission" date="2023-07" db="EMBL/GenBank/DDBJ databases">
        <title>Black Yeasts Isolated from many extreme environments.</title>
        <authorList>
            <person name="Coleine C."/>
            <person name="Stajich J.E."/>
            <person name="Selbmann L."/>
        </authorList>
    </citation>
    <scope>NUCLEOTIDE SEQUENCE</scope>
    <source>
        <strain evidence="2">CCFEE 5485</strain>
    </source>
</reference>
<evidence type="ECO:0008006" key="4">
    <source>
        <dbReference type="Google" id="ProtNLM"/>
    </source>
</evidence>
<name>A0AAE0TPV1_9PEZI</name>
<keyword evidence="3" id="KW-1185">Reference proteome</keyword>
<feature type="region of interest" description="Disordered" evidence="1">
    <location>
        <begin position="1"/>
        <end position="49"/>
    </location>
</feature>
<protein>
    <recommendedName>
        <fullName evidence="4">BZIP domain-containing protein</fullName>
    </recommendedName>
</protein>
<dbReference type="EMBL" id="JAUTXT010000079">
    <property type="protein sequence ID" value="KAK3669567.1"/>
    <property type="molecule type" value="Genomic_DNA"/>
</dbReference>
<feature type="compositionally biased region" description="Basic and acidic residues" evidence="1">
    <location>
        <begin position="28"/>
        <end position="44"/>
    </location>
</feature>
<dbReference type="CDD" id="cd14688">
    <property type="entry name" value="bZIP_YAP"/>
    <property type="match status" value="1"/>
</dbReference>